<keyword evidence="3" id="KW-1185">Reference proteome</keyword>
<feature type="region of interest" description="Disordered" evidence="1">
    <location>
        <begin position="1261"/>
        <end position="1282"/>
    </location>
</feature>
<proteinExistence type="predicted"/>
<dbReference type="EMBL" id="BAABLM010000002">
    <property type="protein sequence ID" value="GAA4672030.1"/>
    <property type="molecule type" value="Genomic_DNA"/>
</dbReference>
<dbReference type="Proteomes" id="UP001501295">
    <property type="component" value="Unassembled WGS sequence"/>
</dbReference>
<dbReference type="RefSeq" id="WP_425556936.1">
    <property type="nucleotide sequence ID" value="NZ_BAABLM010000002.1"/>
</dbReference>
<evidence type="ECO:0000313" key="3">
    <source>
        <dbReference type="Proteomes" id="UP001501295"/>
    </source>
</evidence>
<organism evidence="2 3">
    <name type="scientific">Frondihabitans cladoniiphilus</name>
    <dbReference type="NCBI Taxonomy" id="715785"/>
    <lineage>
        <taxon>Bacteria</taxon>
        <taxon>Bacillati</taxon>
        <taxon>Actinomycetota</taxon>
        <taxon>Actinomycetes</taxon>
        <taxon>Micrococcales</taxon>
        <taxon>Microbacteriaceae</taxon>
        <taxon>Frondihabitans</taxon>
    </lineage>
</organism>
<sequence>MWRADDNQGDDDGLDSGVSAPSTPMAPASSATMPHALTLGTPNLQVGNVAEPAWDGWRARLATVGGGSTLLHFRDETRSRIELSTTHPGGLAQFITGRTTLLSSLIRDDLALRAARLAAGEIAAKGLELSTVRGIDAVHLAIGIAQWSFAGERFRAPLLLRPLAIRRHGRDFDLRLLGAPILNPALADALHDQFGISLDSASFVALADREGSFTPNPVIDRLRGLTAHLDGFTVHPRLVVSTFAEVADAMVSDARELDHPVLDALAGNPSALRQVKESYRPVSATPQDSRSPETDTLLLDADAEQENVIAQITAGNSLVVKTLPGTGGTQTIVNAIGTLVAQNKRVLVVSARRATLRGIGSRLTEIGLPGVAVSPSTLRRDVIKAISRNEKAKQAGMAEVDDALVRLRRVLVDYRGALSRKDPVLGVSVLDSLTELARLALLPAPPSTTARLSRHSVESMVEGRGRVAETMVNAANLGEFRYGPGDSPWYGSVFDDQLSAGQAHQIAKNLHHRDLPFLLERANEVIGSTRMRPFVNIRELGVYLRLLADIRDTLDKFLPVVFERSVAELVEATSGRREGSMSGGDRRRLKKLAHEYVRPGMHVPDLHEALQRVQQQRILWQRYVVSGTPPEVPTGIADTIVLQRQVEHDLAQLDRPLHLEGEDQLGLIGIDELQQKLEVLAAESDVLNNLQERTELMITLRDLELAPLITDLANRHVPEAQVAAELELAWWRSAFESLLEADRALLGANTGMLDRLEADFRLVDEAHAAGSAQSLAWQLAENWKIGLVDWPEEAAQLKQLLRREHVTGRLLQDAAPHLSRPIAPVWLASPYEVHRIADTVPFDTVVLVDAGATTIAENVGAIRRGKQTVAFGDPVTETPSDFEIAVRPATDESRVPAKQPRSREESEEDFDATATAESRLSQLHEESALARLSTLLPTLSLTRSYRAGGEDLAELVNRRFYGGRIESLPWAGSFLGHGSIALDYVSGGSAVPDPESGAVESVDAEVDRVVALVLEHARSRPLESLMVITASQKHAIRVQQAVLTAVAGHKDLTEFVVGDRREPFMVATLEQAVAQSRDHVVFSIGYGRTPHGRVLSDFGSLGEPGGERLLAIAMTRARRSMVIVTCFQPSDIEPNRMGHGTVALSEILAEVQVRTSAEHVPDDSDPMLVDLARRLESKGIPVALGHRGKLGLVCAHDGVCVTIETDSTLVQSSLRESLRERPEILRRLGWHYVRVHAFQLFTDPDAVAERIAEVLGIGHQVAGEHPDDETPGLSARQHVNSR</sequence>
<reference evidence="3" key="1">
    <citation type="journal article" date="2019" name="Int. J. Syst. Evol. Microbiol.">
        <title>The Global Catalogue of Microorganisms (GCM) 10K type strain sequencing project: providing services to taxonomists for standard genome sequencing and annotation.</title>
        <authorList>
            <consortium name="The Broad Institute Genomics Platform"/>
            <consortium name="The Broad Institute Genome Sequencing Center for Infectious Disease"/>
            <person name="Wu L."/>
            <person name="Ma J."/>
        </authorList>
    </citation>
    <scope>NUCLEOTIDE SEQUENCE [LARGE SCALE GENOMIC DNA]</scope>
    <source>
        <strain evidence="3">JCM 18956</strain>
    </source>
</reference>
<name>A0ABP8VU16_9MICO</name>
<dbReference type="Gene3D" id="3.40.50.300">
    <property type="entry name" value="P-loop containing nucleotide triphosphate hydrolases"/>
    <property type="match status" value="2"/>
</dbReference>
<evidence type="ECO:0008006" key="4">
    <source>
        <dbReference type="Google" id="ProtNLM"/>
    </source>
</evidence>
<evidence type="ECO:0000313" key="2">
    <source>
        <dbReference type="EMBL" id="GAA4672030.1"/>
    </source>
</evidence>
<evidence type="ECO:0000256" key="1">
    <source>
        <dbReference type="SAM" id="MobiDB-lite"/>
    </source>
</evidence>
<feature type="region of interest" description="Disordered" evidence="1">
    <location>
        <begin position="1"/>
        <end position="36"/>
    </location>
</feature>
<comment type="caution">
    <text evidence="2">The sequence shown here is derived from an EMBL/GenBank/DDBJ whole genome shotgun (WGS) entry which is preliminary data.</text>
</comment>
<dbReference type="SUPFAM" id="SSF52540">
    <property type="entry name" value="P-loop containing nucleoside triphosphate hydrolases"/>
    <property type="match status" value="1"/>
</dbReference>
<feature type="compositionally biased region" description="Low complexity" evidence="1">
    <location>
        <begin position="15"/>
        <end position="34"/>
    </location>
</feature>
<gene>
    <name evidence="2" type="ORF">GCM10025780_15010</name>
</gene>
<protein>
    <recommendedName>
        <fullName evidence="4">AAA family ATPase</fullName>
    </recommendedName>
</protein>
<dbReference type="InterPro" id="IPR027417">
    <property type="entry name" value="P-loop_NTPase"/>
</dbReference>
<feature type="region of interest" description="Disordered" evidence="1">
    <location>
        <begin position="885"/>
        <end position="913"/>
    </location>
</feature>
<accession>A0ABP8VU16</accession>